<dbReference type="AlphaFoldDB" id="Q8I191"/>
<dbReference type="OrthoDB" id="8023940at2759"/>
<organism evidence="2">
    <name type="scientific">Drosophila virilis</name>
    <name type="common">Fruit fly</name>
    <dbReference type="NCBI Taxonomy" id="7244"/>
    <lineage>
        <taxon>Eukaryota</taxon>
        <taxon>Metazoa</taxon>
        <taxon>Ecdysozoa</taxon>
        <taxon>Arthropoda</taxon>
        <taxon>Hexapoda</taxon>
        <taxon>Insecta</taxon>
        <taxon>Pterygota</taxon>
        <taxon>Neoptera</taxon>
        <taxon>Endopterygota</taxon>
        <taxon>Diptera</taxon>
        <taxon>Brachycera</taxon>
        <taxon>Muscomorpha</taxon>
        <taxon>Ephydroidea</taxon>
        <taxon>Drosophilidae</taxon>
        <taxon>Drosophila</taxon>
    </lineage>
</organism>
<keyword evidence="1" id="KW-0732">Signal</keyword>
<feature type="signal peptide" evidence="1">
    <location>
        <begin position="1"/>
        <end position="17"/>
    </location>
</feature>
<accession>Q8I191</accession>
<sequence length="175" mass="17822">MKFAIVVLVASIACINAQVVSTRHTCLQAISPFAAANPFAAAYNPYLNGVFGGGAVGPAGAAAPAAPAAPAAAAPFGGFSVSAFFQSIVLQKEADRLLNQPDFPADLAERVENVLADAALGFANCTNATLPWLQIRCVKPALTNAKNELKLIDDEWQARQAASTTAAPAAGGAQA</sequence>
<gene>
    <name evidence="2" type="ORF">CG14292</name>
</gene>
<protein>
    <submittedName>
        <fullName evidence="2">CG14292-PA</fullName>
    </submittedName>
</protein>
<evidence type="ECO:0000256" key="1">
    <source>
        <dbReference type="SAM" id="SignalP"/>
    </source>
</evidence>
<evidence type="ECO:0000313" key="2">
    <source>
        <dbReference type="EMBL" id="AAO01083.1"/>
    </source>
</evidence>
<proteinExistence type="predicted"/>
<name>Q8I191_DROVI</name>
<reference evidence="2" key="1">
    <citation type="journal article" date="2002" name="Genome Biol.">
        <title>Assessing the impact of comparative genomic sequence data on the functional annotation of the Drosophila genome.</title>
        <authorList>
            <person name="Bergman C.M."/>
            <person name="Pfeiffer B.D."/>
            <person name="Rincon-Limas D.E."/>
            <person name="Hoskins R.A."/>
            <person name="Gnirke A."/>
            <person name="Mungall C.J."/>
            <person name="Wang A.M."/>
            <person name="Kronmiller B."/>
            <person name="Pacleb J.M."/>
            <person name="Park S."/>
            <person name="Stapleton M."/>
            <person name="Wan K.H."/>
            <person name="George R.A."/>
            <person name="de Jong P.J."/>
            <person name="Botas J."/>
            <person name="Rubin G.M."/>
            <person name="Celniker S.E."/>
        </authorList>
    </citation>
    <scope>NUCLEOTIDE SEQUENCE</scope>
    <source>
        <strain evidence="2">Tucson 15010-1001.10</strain>
    </source>
</reference>
<feature type="chain" id="PRO_5004308274" evidence="1">
    <location>
        <begin position="18"/>
        <end position="175"/>
    </location>
</feature>
<dbReference type="EMBL" id="AY190955">
    <property type="protein sequence ID" value="AAO01083.1"/>
    <property type="molecule type" value="Genomic_DNA"/>
</dbReference>